<dbReference type="PANTHER" id="PTHR43065">
    <property type="entry name" value="SENSOR HISTIDINE KINASE"/>
    <property type="match status" value="1"/>
</dbReference>
<dbReference type="PANTHER" id="PTHR43065:SF46">
    <property type="entry name" value="C4-DICARBOXYLATE TRANSPORT SENSOR PROTEIN DCTB"/>
    <property type="match status" value="1"/>
</dbReference>
<dbReference type="Gene3D" id="3.30.565.10">
    <property type="entry name" value="Histidine kinase-like ATPase, C-terminal domain"/>
    <property type="match status" value="2"/>
</dbReference>
<gene>
    <name evidence="7" type="ORF">GTP55_26310</name>
</gene>
<reference evidence="7 8" key="1">
    <citation type="submission" date="2019-12" db="EMBL/GenBank/DDBJ databases">
        <title>Novel species isolated from a subtropical stream in China.</title>
        <authorList>
            <person name="Lu H."/>
        </authorList>
    </citation>
    <scope>NUCLEOTIDE SEQUENCE [LARGE SCALE GENOMIC DNA]</scope>
    <source>
        <strain evidence="7 8">FT109W</strain>
    </source>
</reference>
<dbReference type="Proteomes" id="UP000466332">
    <property type="component" value="Unassembled WGS sequence"/>
</dbReference>
<protein>
    <submittedName>
        <fullName evidence="7">GHKL domain-containing protein</fullName>
    </submittedName>
</protein>
<keyword evidence="2" id="KW-0547">Nucleotide-binding</keyword>
<evidence type="ECO:0000256" key="5">
    <source>
        <dbReference type="ARBA" id="ARBA00023012"/>
    </source>
</evidence>
<evidence type="ECO:0000313" key="8">
    <source>
        <dbReference type="Proteomes" id="UP000466332"/>
    </source>
</evidence>
<name>A0ABW9WPP7_9BURK</name>
<evidence type="ECO:0000313" key="7">
    <source>
        <dbReference type="EMBL" id="MYN42861.1"/>
    </source>
</evidence>
<dbReference type="InterPro" id="IPR003594">
    <property type="entry name" value="HATPase_dom"/>
</dbReference>
<dbReference type="Pfam" id="PF13589">
    <property type="entry name" value="HATPase_c_3"/>
    <property type="match status" value="1"/>
</dbReference>
<dbReference type="EMBL" id="WWCS01000026">
    <property type="protein sequence ID" value="MYN42861.1"/>
    <property type="molecule type" value="Genomic_DNA"/>
</dbReference>
<proteinExistence type="predicted"/>
<dbReference type="SUPFAM" id="SSF55874">
    <property type="entry name" value="ATPase domain of HSP90 chaperone/DNA topoisomerase II/histidine kinase"/>
    <property type="match status" value="2"/>
</dbReference>
<evidence type="ECO:0000259" key="6">
    <source>
        <dbReference type="PROSITE" id="PS50109"/>
    </source>
</evidence>
<dbReference type="RefSeq" id="WP_161047744.1">
    <property type="nucleotide sequence ID" value="NZ_WWCS01000026.1"/>
</dbReference>
<accession>A0ABW9WPP7</accession>
<evidence type="ECO:0000256" key="2">
    <source>
        <dbReference type="ARBA" id="ARBA00022741"/>
    </source>
</evidence>
<keyword evidence="8" id="KW-1185">Reference proteome</keyword>
<evidence type="ECO:0000256" key="3">
    <source>
        <dbReference type="ARBA" id="ARBA00022777"/>
    </source>
</evidence>
<dbReference type="Pfam" id="PF02518">
    <property type="entry name" value="HATPase_c"/>
    <property type="match status" value="1"/>
</dbReference>
<dbReference type="InterPro" id="IPR005467">
    <property type="entry name" value="His_kinase_dom"/>
</dbReference>
<evidence type="ECO:0000256" key="4">
    <source>
        <dbReference type="ARBA" id="ARBA00022840"/>
    </source>
</evidence>
<keyword evidence="4" id="KW-0067">ATP-binding</keyword>
<dbReference type="SMART" id="SM00387">
    <property type="entry name" value="HATPase_c"/>
    <property type="match status" value="1"/>
</dbReference>
<feature type="domain" description="Histidine kinase" evidence="6">
    <location>
        <begin position="514"/>
        <end position="734"/>
    </location>
</feature>
<organism evidence="7 8">
    <name type="scientific">Duganella margarita</name>
    <dbReference type="NCBI Taxonomy" id="2692170"/>
    <lineage>
        <taxon>Bacteria</taxon>
        <taxon>Pseudomonadati</taxon>
        <taxon>Pseudomonadota</taxon>
        <taxon>Betaproteobacteria</taxon>
        <taxon>Burkholderiales</taxon>
        <taxon>Oxalobacteraceae</taxon>
        <taxon>Telluria group</taxon>
        <taxon>Duganella</taxon>
    </lineage>
</organism>
<keyword evidence="5" id="KW-0902">Two-component regulatory system</keyword>
<keyword evidence="1" id="KW-0808">Transferase</keyword>
<dbReference type="PROSITE" id="PS50109">
    <property type="entry name" value="HIS_KIN"/>
    <property type="match status" value="1"/>
</dbReference>
<keyword evidence="3" id="KW-0418">Kinase</keyword>
<evidence type="ECO:0000256" key="1">
    <source>
        <dbReference type="ARBA" id="ARBA00022679"/>
    </source>
</evidence>
<sequence>MAKLKPRARIIRTIGDQLISGPEAALIELVKNSYDADSTWIKIKIAPKCDSYPDGLVHVFDNGHGMTESEIECKWFEPATDEKKNNRFSRSGKRIMLGAKGIGRFASARLGSLTTISSIAYVKDNYEKTELTVDWRDFESSKYLEDLDIPLHSQYLKGKNSTGFSVKINDSRVAWTEKSLEKIIGELRRLISPTDVRGDFNIYLDLSEFKKTNTEDSSSGIDGDDILRKSIAETNSEIIYVDETYALIKPYQIQDKADYVLTGKYDSLGGFEGQFQIERGDNVSQKISIPPSPMGSDEEKCGPFSIRIQIYDREPEAVEALFQRMGLDVKKIGVRRARQILNENAGIAVYRDGFRIRPYGEAENDWLMLESRRIQEPSKRIGHTQTSGQIFIADEALSNLIERSSREGFEHNGAFERLRGLITATLVRAEEKRFDYRQNAGLSRKPVGDVAHIKELANLSSLVTAAQALPLENRKIFLEKIKKESDALTKSLDEIDAYKKLLESTSALGMVVARVIHDGRRYLEPMSYAAVSLVEGKDALFDQTTKGEVIRKYYPIHAETINTGVKGLSSLFKALDPVSGRRRGKPGKFLIQEVVETAVDFLRDSLIENGIEVTYSGDNPVFGYGYKGDLQSSLLNILDNAIHWLSTVTKNDKKIGILFSVSKNESLISISNNGPLIDLENSQKLFDAGFTLKSEGHGLGLLIAREACRASKGDIYYEDHAIETTFVIKFPNGM</sequence>
<comment type="caution">
    <text evidence="7">The sequence shown here is derived from an EMBL/GenBank/DDBJ whole genome shotgun (WGS) entry which is preliminary data.</text>
</comment>
<dbReference type="InterPro" id="IPR036890">
    <property type="entry name" value="HATPase_C_sf"/>
</dbReference>